<protein>
    <submittedName>
        <fullName evidence="1">Uncharacterized protein</fullName>
    </submittedName>
</protein>
<dbReference type="EMBL" id="GBXM01066769">
    <property type="protein sequence ID" value="JAH41808.1"/>
    <property type="molecule type" value="Transcribed_RNA"/>
</dbReference>
<sequence>MKQKIMNKKAVSCLMKMVFLRLSHKLFLQ</sequence>
<reference evidence="1" key="1">
    <citation type="submission" date="2014-11" db="EMBL/GenBank/DDBJ databases">
        <authorList>
            <person name="Amaro Gonzalez C."/>
        </authorList>
    </citation>
    <scope>NUCLEOTIDE SEQUENCE</scope>
</reference>
<accession>A0A0E9SMU0</accession>
<reference evidence="1" key="2">
    <citation type="journal article" date="2015" name="Fish Shellfish Immunol.">
        <title>Early steps in the European eel (Anguilla anguilla)-Vibrio vulnificus interaction in the gills: Role of the RtxA13 toxin.</title>
        <authorList>
            <person name="Callol A."/>
            <person name="Pajuelo D."/>
            <person name="Ebbesson L."/>
            <person name="Teles M."/>
            <person name="MacKenzie S."/>
            <person name="Amaro C."/>
        </authorList>
    </citation>
    <scope>NUCLEOTIDE SEQUENCE</scope>
</reference>
<proteinExistence type="predicted"/>
<organism evidence="1">
    <name type="scientific">Anguilla anguilla</name>
    <name type="common">European freshwater eel</name>
    <name type="synonym">Muraena anguilla</name>
    <dbReference type="NCBI Taxonomy" id="7936"/>
    <lineage>
        <taxon>Eukaryota</taxon>
        <taxon>Metazoa</taxon>
        <taxon>Chordata</taxon>
        <taxon>Craniata</taxon>
        <taxon>Vertebrata</taxon>
        <taxon>Euteleostomi</taxon>
        <taxon>Actinopterygii</taxon>
        <taxon>Neopterygii</taxon>
        <taxon>Teleostei</taxon>
        <taxon>Anguilliformes</taxon>
        <taxon>Anguillidae</taxon>
        <taxon>Anguilla</taxon>
    </lineage>
</organism>
<evidence type="ECO:0000313" key="1">
    <source>
        <dbReference type="EMBL" id="JAH41808.1"/>
    </source>
</evidence>
<name>A0A0E9SMU0_ANGAN</name>
<dbReference type="AlphaFoldDB" id="A0A0E9SMU0"/>